<comment type="caution">
    <text evidence="1">The sequence shown here is derived from an EMBL/GenBank/DDBJ whole genome shotgun (WGS) entry which is preliminary data.</text>
</comment>
<evidence type="ECO:0000313" key="1">
    <source>
        <dbReference type="EMBL" id="GAX06965.1"/>
    </source>
</evidence>
<accession>A0A1Z5IYU9</accession>
<proteinExistence type="predicted"/>
<protein>
    <submittedName>
        <fullName evidence="1">Uncharacterized protein</fullName>
    </submittedName>
</protein>
<dbReference type="RefSeq" id="WP_089121875.1">
    <property type="nucleotide sequence ID" value="NZ_BCMI01000031.1"/>
</dbReference>
<evidence type="ECO:0000313" key="2">
    <source>
        <dbReference type="Proteomes" id="UP000198414"/>
    </source>
</evidence>
<name>A0A1Z5IYU9_9LACO</name>
<dbReference type="AlphaFoldDB" id="A0A1Z5IYU9"/>
<gene>
    <name evidence="1" type="ORF">IWT25_02313</name>
</gene>
<organism evidence="1 2">
    <name type="scientific">Secundilactobacillus pentosiphilus</name>
    <dbReference type="NCBI Taxonomy" id="1714682"/>
    <lineage>
        <taxon>Bacteria</taxon>
        <taxon>Bacillati</taxon>
        <taxon>Bacillota</taxon>
        <taxon>Bacilli</taxon>
        <taxon>Lactobacillales</taxon>
        <taxon>Lactobacillaceae</taxon>
        <taxon>Secundilactobacillus</taxon>
    </lineage>
</organism>
<sequence>MTALTEEEKQYNSWWMSRFDADSYKMIRLFNHRDLLQTYTTANSRYSDAEDAESAFWTANQANMAVTCVAVGSKRYKKINGKIRQIASMEAAK</sequence>
<dbReference type="OrthoDB" id="2327286at2"/>
<dbReference type="EMBL" id="BCMI01000031">
    <property type="protein sequence ID" value="GAX06965.1"/>
    <property type="molecule type" value="Genomic_DNA"/>
</dbReference>
<dbReference type="Proteomes" id="UP000198414">
    <property type="component" value="Unassembled WGS sequence"/>
</dbReference>
<reference evidence="1 2" key="1">
    <citation type="submission" date="2015-11" db="EMBL/GenBank/DDBJ databases">
        <title>Draft genome sequences of new species of the genus Lactobacillus isolated from orchardgrass silage.</title>
        <authorList>
            <person name="Tohno M."/>
            <person name="Tanizawa Y."/>
            <person name="Arita M."/>
        </authorList>
    </citation>
    <scope>NUCLEOTIDE SEQUENCE [LARGE SCALE GENOMIC DNA]</scope>
    <source>
        <strain evidence="1 2">IWT25</strain>
    </source>
</reference>